<evidence type="ECO:0000256" key="6">
    <source>
        <dbReference type="ARBA" id="ARBA00022741"/>
    </source>
</evidence>
<feature type="binding site" evidence="12">
    <location>
        <begin position="12"/>
        <end position="14"/>
    </location>
    <ligand>
        <name>substrate</name>
    </ligand>
</feature>
<comment type="similarity">
    <text evidence="1">Belongs to the carbohydrate kinase pfkB family.</text>
</comment>
<keyword evidence="6 12" id="KW-0547">Nucleotide-binding</keyword>
<dbReference type="STRING" id="408657.SAMN04487995_0007"/>
<dbReference type="InterPro" id="IPR029056">
    <property type="entry name" value="Ribokinase-like"/>
</dbReference>
<evidence type="ECO:0000256" key="9">
    <source>
        <dbReference type="ARBA" id="ARBA00022842"/>
    </source>
</evidence>
<keyword evidence="9 12" id="KW-0460">Magnesium</keyword>
<comment type="function">
    <text evidence="12">Catalyzes the phosphorylation of ribose at O-5 in a reaction requiring ATP and magnesium. The resulting D-ribose-5-phosphate can then be used either for sythesis of nucleotides, histidine, and tryptophan, or as a component of the pentose phosphate pathway.</text>
</comment>
<keyword evidence="15" id="KW-1185">Reference proteome</keyword>
<comment type="similarity">
    <text evidence="12">Belongs to the carbohydrate kinase PfkB family. Ribokinase subfamily.</text>
</comment>
<keyword evidence="11 12" id="KW-0119">Carbohydrate metabolism</keyword>
<feature type="binding site" evidence="12">
    <location>
        <position position="281"/>
    </location>
    <ligand>
        <name>K(+)</name>
        <dbReference type="ChEBI" id="CHEBI:29103"/>
    </ligand>
</feature>
<dbReference type="InterPro" id="IPR011877">
    <property type="entry name" value="Ribokinase"/>
</dbReference>
<evidence type="ECO:0000256" key="8">
    <source>
        <dbReference type="ARBA" id="ARBA00022840"/>
    </source>
</evidence>
<keyword evidence="5 12" id="KW-0479">Metal-binding</keyword>
<dbReference type="GO" id="GO:0004747">
    <property type="term" value="F:ribokinase activity"/>
    <property type="evidence" value="ECO:0007669"/>
    <property type="project" value="UniProtKB-UniRule"/>
</dbReference>
<feature type="binding site" evidence="12">
    <location>
        <begin position="250"/>
        <end position="251"/>
    </location>
    <ligand>
        <name>ATP</name>
        <dbReference type="ChEBI" id="CHEBI:30616"/>
    </ligand>
</feature>
<feature type="binding site" evidence="12">
    <location>
        <position position="284"/>
    </location>
    <ligand>
        <name>K(+)</name>
        <dbReference type="ChEBI" id="CHEBI:29103"/>
    </ligand>
</feature>
<comment type="activity regulation">
    <text evidence="12">Activated by a monovalent cation that binds near, but not in, the active site. The most likely occupant of the site in vivo is potassium. Ion binding induces a conformational change that may alter substrate affinity.</text>
</comment>
<evidence type="ECO:0000256" key="3">
    <source>
        <dbReference type="ARBA" id="ARBA00016943"/>
    </source>
</evidence>
<comment type="caution">
    <text evidence="12">Lacks conserved residue(s) required for the propagation of feature annotation.</text>
</comment>
<dbReference type="PANTHER" id="PTHR10584:SF166">
    <property type="entry name" value="RIBOKINASE"/>
    <property type="match status" value="1"/>
</dbReference>
<evidence type="ECO:0000256" key="11">
    <source>
        <dbReference type="ARBA" id="ARBA00023277"/>
    </source>
</evidence>
<evidence type="ECO:0000256" key="2">
    <source>
        <dbReference type="ARBA" id="ARBA00012035"/>
    </source>
</evidence>
<dbReference type="PRINTS" id="PR00990">
    <property type="entry name" value="RIBOKINASE"/>
</dbReference>
<dbReference type="EMBL" id="FNXY01000001">
    <property type="protein sequence ID" value="SEI37053.1"/>
    <property type="molecule type" value="Genomic_DNA"/>
</dbReference>
<dbReference type="AlphaFoldDB" id="A0A1H6PZJ5"/>
<comment type="catalytic activity">
    <reaction evidence="12">
        <text>D-ribose + ATP = D-ribose 5-phosphate + ADP + H(+)</text>
        <dbReference type="Rhea" id="RHEA:13697"/>
        <dbReference type="ChEBI" id="CHEBI:15378"/>
        <dbReference type="ChEBI" id="CHEBI:30616"/>
        <dbReference type="ChEBI" id="CHEBI:47013"/>
        <dbReference type="ChEBI" id="CHEBI:78346"/>
        <dbReference type="ChEBI" id="CHEBI:456216"/>
        <dbReference type="EC" id="2.7.1.15"/>
    </reaction>
</comment>
<feature type="binding site" evidence="12">
    <location>
        <position position="139"/>
    </location>
    <ligand>
        <name>substrate</name>
    </ligand>
</feature>
<keyword evidence="8 12" id="KW-0067">ATP-binding</keyword>
<dbReference type="HAMAP" id="MF_01987">
    <property type="entry name" value="Ribokinase"/>
    <property type="match status" value="1"/>
</dbReference>
<dbReference type="PROSITE" id="PS00584">
    <property type="entry name" value="PFKB_KINASES_2"/>
    <property type="match status" value="1"/>
</dbReference>
<comment type="pathway">
    <text evidence="12">Carbohydrate metabolism; D-ribose degradation; D-ribose 5-phosphate from beta-D-ribopyranose: step 2/2.</text>
</comment>
<dbReference type="InterPro" id="IPR002173">
    <property type="entry name" value="Carboh/pur_kinase_PfkB_CS"/>
</dbReference>
<dbReference type="GO" id="GO:0046872">
    <property type="term" value="F:metal ion binding"/>
    <property type="evidence" value="ECO:0007669"/>
    <property type="project" value="UniProtKB-KW"/>
</dbReference>
<dbReference type="Proteomes" id="UP000199532">
    <property type="component" value="Unassembled WGS sequence"/>
</dbReference>
<feature type="binding site" evidence="12">
    <location>
        <position position="286"/>
    </location>
    <ligand>
        <name>K(+)</name>
        <dbReference type="ChEBI" id="CHEBI:29103"/>
    </ligand>
</feature>
<dbReference type="GO" id="GO:0005524">
    <property type="term" value="F:ATP binding"/>
    <property type="evidence" value="ECO:0007669"/>
    <property type="project" value="UniProtKB-UniRule"/>
</dbReference>
<accession>A0A1H6PZJ5</accession>
<evidence type="ECO:0000256" key="5">
    <source>
        <dbReference type="ARBA" id="ARBA00022723"/>
    </source>
</evidence>
<proteinExistence type="inferred from homology"/>
<feature type="domain" description="Carbohydrate kinase PfkB" evidence="13">
    <location>
        <begin position="4"/>
        <end position="292"/>
    </location>
</feature>
<dbReference type="EC" id="2.7.1.15" evidence="2 12"/>
<reference evidence="14 15" key="1">
    <citation type="submission" date="2016-10" db="EMBL/GenBank/DDBJ databases">
        <authorList>
            <person name="de Groot N.N."/>
        </authorList>
    </citation>
    <scope>NUCLEOTIDE SEQUENCE [LARGE SCALE GENOMIC DNA]</scope>
    <source>
        <strain evidence="14 15">DSM 19938</strain>
    </source>
</reference>
<organism evidence="14 15">
    <name type="scientific">Dyadobacter koreensis</name>
    <dbReference type="NCBI Taxonomy" id="408657"/>
    <lineage>
        <taxon>Bacteria</taxon>
        <taxon>Pseudomonadati</taxon>
        <taxon>Bacteroidota</taxon>
        <taxon>Cytophagia</taxon>
        <taxon>Cytophagales</taxon>
        <taxon>Spirosomataceae</taxon>
        <taxon>Dyadobacter</taxon>
    </lineage>
</organism>
<dbReference type="Gene3D" id="3.40.1190.20">
    <property type="match status" value="1"/>
</dbReference>
<feature type="binding site" evidence="12">
    <location>
        <position position="183"/>
    </location>
    <ligand>
        <name>ATP</name>
        <dbReference type="ChEBI" id="CHEBI:30616"/>
    </ligand>
</feature>
<dbReference type="GO" id="GO:0019303">
    <property type="term" value="P:D-ribose catabolic process"/>
    <property type="evidence" value="ECO:0007669"/>
    <property type="project" value="UniProtKB-UniRule"/>
</dbReference>
<comment type="subcellular location">
    <subcellularLocation>
        <location evidence="12">Cytoplasm</location>
    </subcellularLocation>
</comment>
<evidence type="ECO:0000256" key="12">
    <source>
        <dbReference type="HAMAP-Rule" id="MF_01987"/>
    </source>
</evidence>
<feature type="binding site" evidence="12">
    <location>
        <begin position="40"/>
        <end position="44"/>
    </location>
    <ligand>
        <name>substrate</name>
    </ligand>
</feature>
<dbReference type="Pfam" id="PF00294">
    <property type="entry name" value="PfkB"/>
    <property type="match status" value="1"/>
</dbReference>
<evidence type="ECO:0000313" key="15">
    <source>
        <dbReference type="Proteomes" id="UP000199532"/>
    </source>
</evidence>
<dbReference type="UniPathway" id="UPA00916">
    <property type="reaction ID" value="UER00889"/>
</dbReference>
<dbReference type="InterPro" id="IPR011611">
    <property type="entry name" value="PfkB_dom"/>
</dbReference>
<dbReference type="InterPro" id="IPR002139">
    <property type="entry name" value="Ribo/fructo_kinase"/>
</dbReference>
<evidence type="ECO:0000256" key="7">
    <source>
        <dbReference type="ARBA" id="ARBA00022777"/>
    </source>
</evidence>
<evidence type="ECO:0000313" key="14">
    <source>
        <dbReference type="EMBL" id="SEI37053.1"/>
    </source>
</evidence>
<dbReference type="GO" id="GO:0005829">
    <property type="term" value="C:cytosol"/>
    <property type="evidence" value="ECO:0007669"/>
    <property type="project" value="TreeGrafter"/>
</dbReference>
<name>A0A1H6PZJ5_9BACT</name>
<comment type="subunit">
    <text evidence="12">Homodimer.</text>
</comment>
<keyword evidence="4 12" id="KW-0808">Transferase</keyword>
<evidence type="ECO:0000259" key="13">
    <source>
        <dbReference type="Pfam" id="PF00294"/>
    </source>
</evidence>
<feature type="binding site" evidence="12">
    <location>
        <position position="251"/>
    </location>
    <ligand>
        <name>substrate</name>
    </ligand>
</feature>
<keyword evidence="12" id="KW-0963">Cytoplasm</keyword>
<feature type="binding site" evidence="12">
    <location>
        <begin position="219"/>
        <end position="224"/>
    </location>
    <ligand>
        <name>ATP</name>
        <dbReference type="ChEBI" id="CHEBI:30616"/>
    </ligand>
</feature>
<gene>
    <name evidence="12" type="primary">rbsK</name>
    <name evidence="14" type="ORF">SAMN04487995_0007</name>
</gene>
<dbReference type="CDD" id="cd01174">
    <property type="entry name" value="ribokinase"/>
    <property type="match status" value="1"/>
</dbReference>
<sequence>MSGKILVIGSSNTDLVIKTGEFPKPGETVLGQKFLMNPGGKGANQAVAAARLGADVRFVAKTGTDVFGKEALEGFKREKLDTQYIRATEHFPSGVASIIVNGHGENQIIVASGANMDLKPSDLPDAIFQDVEMVLIQLEIPIETLSYVIEKCRALSLKLVLNPAPAQKLTDHLLKGIYLITPNETETEILTGIFPENEDTLKQAALFFRAKGIENVIITLGKKGVYLHNDQYDQIIPAEEVTAIDTTAAGDVFNGAIVTALSECKDWVEACQFACKASGISVTRMGAQSSAPYQHELK</sequence>
<feature type="binding site" evidence="12">
    <location>
        <position position="247"/>
    </location>
    <ligand>
        <name>K(+)</name>
        <dbReference type="ChEBI" id="CHEBI:29103"/>
    </ligand>
</feature>
<feature type="active site" description="Proton acceptor" evidence="12">
    <location>
        <position position="251"/>
    </location>
</feature>
<evidence type="ECO:0000256" key="1">
    <source>
        <dbReference type="ARBA" id="ARBA00005380"/>
    </source>
</evidence>
<keyword evidence="7 12" id="KW-0418">Kinase</keyword>
<feature type="binding site" evidence="12">
    <location>
        <position position="245"/>
    </location>
    <ligand>
        <name>K(+)</name>
        <dbReference type="ChEBI" id="CHEBI:29103"/>
    </ligand>
</feature>
<keyword evidence="10 12" id="KW-0630">Potassium</keyword>
<dbReference type="SUPFAM" id="SSF53613">
    <property type="entry name" value="Ribokinase-like"/>
    <property type="match status" value="1"/>
</dbReference>
<dbReference type="PANTHER" id="PTHR10584">
    <property type="entry name" value="SUGAR KINASE"/>
    <property type="match status" value="1"/>
</dbReference>
<evidence type="ECO:0000256" key="10">
    <source>
        <dbReference type="ARBA" id="ARBA00022958"/>
    </source>
</evidence>
<feature type="binding site" evidence="12">
    <location>
        <position position="290"/>
    </location>
    <ligand>
        <name>K(+)</name>
        <dbReference type="ChEBI" id="CHEBI:29103"/>
    </ligand>
</feature>
<protein>
    <recommendedName>
        <fullName evidence="3 12">Ribokinase</fullName>
        <shortName evidence="12">RK</shortName>
        <ecNumber evidence="2 12">2.7.1.15</ecNumber>
    </recommendedName>
</protein>
<evidence type="ECO:0000256" key="4">
    <source>
        <dbReference type="ARBA" id="ARBA00022679"/>
    </source>
</evidence>
<dbReference type="OrthoDB" id="9775849at2"/>
<dbReference type="NCBIfam" id="TIGR02152">
    <property type="entry name" value="D_ribokin_bact"/>
    <property type="match status" value="1"/>
</dbReference>
<comment type="cofactor">
    <cofactor evidence="12">
        <name>Mg(2+)</name>
        <dbReference type="ChEBI" id="CHEBI:18420"/>
    </cofactor>
    <text evidence="12">Requires a divalent cation, most likely magnesium in vivo, as an electrophilic catalyst to aid phosphoryl group transfer. It is the chelate of the metal and the nucleotide that is the actual substrate.</text>
</comment>
<dbReference type="RefSeq" id="WP_090330431.1">
    <property type="nucleotide sequence ID" value="NZ_FNXY01000001.1"/>
</dbReference>